<name>A0A6P8YPA0_THRPL</name>
<feature type="compositionally biased region" description="Polar residues" evidence="4">
    <location>
        <begin position="1028"/>
        <end position="1048"/>
    </location>
</feature>
<comment type="similarity">
    <text evidence="1">Belongs to the type-B carboxylesterase/lipase family.</text>
</comment>
<feature type="region of interest" description="Disordered" evidence="4">
    <location>
        <begin position="686"/>
        <end position="749"/>
    </location>
</feature>
<gene>
    <name evidence="9" type="primary">LOC117643987</name>
</gene>
<dbReference type="FunCoup" id="A0A6P8YPA0">
    <property type="interactions" value="1"/>
</dbReference>
<organism evidence="9">
    <name type="scientific">Thrips palmi</name>
    <name type="common">Melon thrips</name>
    <dbReference type="NCBI Taxonomy" id="161013"/>
    <lineage>
        <taxon>Eukaryota</taxon>
        <taxon>Metazoa</taxon>
        <taxon>Ecdysozoa</taxon>
        <taxon>Arthropoda</taxon>
        <taxon>Hexapoda</taxon>
        <taxon>Insecta</taxon>
        <taxon>Pterygota</taxon>
        <taxon>Neoptera</taxon>
        <taxon>Paraneoptera</taxon>
        <taxon>Thysanoptera</taxon>
        <taxon>Terebrantia</taxon>
        <taxon>Thripoidea</taxon>
        <taxon>Thripidae</taxon>
        <taxon>Thrips</taxon>
    </lineage>
</organism>
<evidence type="ECO:0000313" key="9">
    <source>
        <dbReference type="RefSeq" id="XP_034239065.1"/>
    </source>
</evidence>
<proteinExistence type="inferred from homology"/>
<dbReference type="SUPFAM" id="SSF53474">
    <property type="entry name" value="alpha/beta-Hydrolases"/>
    <property type="match status" value="1"/>
</dbReference>
<protein>
    <submittedName>
        <fullName evidence="9">Uncharacterized protein LOC117643987</fullName>
    </submittedName>
</protein>
<dbReference type="InterPro" id="IPR051093">
    <property type="entry name" value="Neuroligin/BSAL"/>
</dbReference>
<dbReference type="Gene3D" id="3.40.50.1820">
    <property type="entry name" value="alpha/beta hydrolase"/>
    <property type="match status" value="1"/>
</dbReference>
<sequence>MSPLLAVMAVLVLAAAATPPVLNAPLEPLPVLGLGPGLGPFGIGTPPPEQGTEQGAEQGADDAEDTERQSVLWRALPKRVATHGTASLREMLGRSRTSSPRKSAQFTPTGVLAENADGDMIADPGPAYPYQQQQYDDMVPRYPSSGVTREVIVRQGRLVGVVRSVPGFGEVHQFLGLPYAEPPVGSQRFMPPASPSQWKGLRVADRFGPVCPQALPDLTLQDASPGRLGHVQRLLPYLQDQSEDCLYLNVYAPSQASSHSSRLPVLVYIHGESLEWNAGTPYDGSVLAAYGKVIVVTFNFRLGILGFLRPGVHDSTVSNFGLLDQVAALQWVKDNIDALGGDPHSVTLMGHSTGAACASLLLVSPVSSNLFHRAILMSGTALADWAMTPSPLQFTIQVASELNCPLSDELAACLRKRRLSDLLAVKVNRPPFKTPFGPVVDGSVIPNEPLQLMGTYRELFSRYELLLGVTEQEAYHLLDGKSLSYGVPERDRDAMLKRYTHARFEKHPDMVLASTLAEYAQDPALYHPVAAEGQRDLLLDILSDARVAAPVIKTAELHAEANRSSYLYVFTHRTKNRNYPAVDKSVQGDELAYVFGLPLTPSAARPGNKHYTMDEKRLAETIITLWTNFAKKGDPNIPRRRTPNWPKFDTTDMVYLNISIHLSVDQHYRAQQMKYWNHDLPQLLRNPQTEPWSPQDREGNRDSAVYGVPRLFQRPRDREEDLSTPRRTYGTMVNSGQDDTPGAPSPPRADLELTIADVEDRDRASEDGLGRVAPSALALSVVIVVGISFLLVNVCAFGFLYYKKNRLRMQQQFFSSQCRGGGLEDDCDDAYTKKAPSGAEGGFSCSAASPPLPPPPQTRGAGVGAPSGPLGPASHSRADSKDDLYEAVRGASRSTSRMGRARQPAKDEGRDDAASRMRDWVAQEVVQRCSPGFLRRGRRASGRAPLSASSSTDQPDTPDDAASRSPGQSPRPGGTKAAVQKVSVAIDATPAARSSSVLRQLPIELSKSLEETARLAEAAAEGGQGGQSTVAGMTRSTPSLCSRPSLQRSEAVDEVDGLPLERRRSITSVVMDLQPSLVDIVVAPGPPSPPAATPMATPMHSFVGPRDVNVTSRDESQQAAEMCAEEALDSMRRRNYPKQVLPDLPVCDAPGCGPLPHQLSAMQMAAARRRSLPPGHLQMARNMTFPCAYPCAIPMDAADAGLYNRMRPAPPPRISSTLGRRQQPVGARVMLPATPELPGSTPTPSAPTAGPGTPGTSPPQVRYEPRVIIRARDPCEDAAPLPVTQTSSSSVTLRRPEPRVIIKATSNNPVRAAATDDSDYGFTQPHPQVHMQDLPQVHAPTRPPLAAEAAEPAEPRPM</sequence>
<reference evidence="9" key="1">
    <citation type="submission" date="2025-08" db="UniProtKB">
        <authorList>
            <consortium name="RefSeq"/>
        </authorList>
    </citation>
    <scope>IDENTIFICATION</scope>
    <source>
        <tissue evidence="9">Total insect</tissue>
    </source>
</reference>
<dbReference type="Pfam" id="PF00135">
    <property type="entry name" value="COesterase"/>
    <property type="match status" value="1"/>
</dbReference>
<keyword evidence="3" id="KW-0325">Glycoprotein</keyword>
<feature type="transmembrane region" description="Helical" evidence="5">
    <location>
        <begin position="777"/>
        <end position="802"/>
    </location>
</feature>
<dbReference type="InterPro" id="IPR019819">
    <property type="entry name" value="Carboxylesterase_B_CS"/>
</dbReference>
<keyword evidence="5" id="KW-0812">Transmembrane</keyword>
<feature type="compositionally biased region" description="Basic and acidic residues" evidence="4">
    <location>
        <begin position="904"/>
        <end position="916"/>
    </location>
</feature>
<evidence type="ECO:0000256" key="5">
    <source>
        <dbReference type="SAM" id="Phobius"/>
    </source>
</evidence>
<evidence type="ECO:0000256" key="1">
    <source>
        <dbReference type="ARBA" id="ARBA00005964"/>
    </source>
</evidence>
<feature type="chain" id="PRO_5027789132" evidence="6">
    <location>
        <begin position="24"/>
        <end position="1358"/>
    </location>
</feature>
<feature type="signal peptide" evidence="6">
    <location>
        <begin position="1"/>
        <end position="23"/>
    </location>
</feature>
<evidence type="ECO:0000256" key="3">
    <source>
        <dbReference type="ARBA" id="ARBA00023180"/>
    </source>
</evidence>
<evidence type="ECO:0000313" key="8">
    <source>
        <dbReference type="Proteomes" id="UP000515158"/>
    </source>
</evidence>
<keyword evidence="5" id="KW-1133">Transmembrane helix</keyword>
<feature type="region of interest" description="Disordered" evidence="4">
    <location>
        <begin position="1232"/>
        <end position="1261"/>
    </location>
</feature>
<dbReference type="KEGG" id="tpal:117643987"/>
<dbReference type="GeneID" id="117643987"/>
<dbReference type="InterPro" id="IPR029058">
    <property type="entry name" value="AB_hydrolase_fold"/>
</dbReference>
<feature type="domain" description="Carboxylesterase type B" evidence="7">
    <location>
        <begin position="150"/>
        <end position="676"/>
    </location>
</feature>
<keyword evidence="5" id="KW-0472">Membrane</keyword>
<feature type="region of interest" description="Disordered" evidence="4">
    <location>
        <begin position="84"/>
        <end position="109"/>
    </location>
</feature>
<feature type="compositionally biased region" description="Polar residues" evidence="4">
    <location>
        <begin position="95"/>
        <end position="108"/>
    </location>
</feature>
<dbReference type="RefSeq" id="XP_034239065.1">
    <property type="nucleotide sequence ID" value="XM_034383174.1"/>
</dbReference>
<dbReference type="PROSITE" id="PS00941">
    <property type="entry name" value="CARBOXYLESTERASE_B_2"/>
    <property type="match status" value="1"/>
</dbReference>
<feature type="region of interest" description="Disordered" evidence="4">
    <location>
        <begin position="839"/>
        <end position="916"/>
    </location>
</feature>
<feature type="compositionally biased region" description="Basic and acidic residues" evidence="4">
    <location>
        <begin position="876"/>
        <end position="886"/>
    </location>
</feature>
<feature type="compositionally biased region" description="Basic and acidic residues" evidence="4">
    <location>
        <begin position="714"/>
        <end position="724"/>
    </location>
</feature>
<feature type="region of interest" description="Disordered" evidence="4">
    <location>
        <begin position="932"/>
        <end position="977"/>
    </location>
</feature>
<keyword evidence="8" id="KW-1185">Reference proteome</keyword>
<evidence type="ECO:0000256" key="6">
    <source>
        <dbReference type="SAM" id="SignalP"/>
    </source>
</evidence>
<feature type="region of interest" description="Disordered" evidence="4">
    <location>
        <begin position="1301"/>
        <end position="1358"/>
    </location>
</feature>
<feature type="region of interest" description="Disordered" evidence="4">
    <location>
        <begin position="1017"/>
        <end position="1048"/>
    </location>
</feature>
<feature type="compositionally biased region" description="Low complexity" evidence="4">
    <location>
        <begin position="1238"/>
        <end position="1259"/>
    </location>
</feature>
<evidence type="ECO:0000256" key="2">
    <source>
        <dbReference type="ARBA" id="ARBA00022729"/>
    </source>
</evidence>
<feature type="region of interest" description="Disordered" evidence="4">
    <location>
        <begin position="39"/>
        <end position="69"/>
    </location>
</feature>
<dbReference type="InterPro" id="IPR002018">
    <property type="entry name" value="CarbesteraseB"/>
</dbReference>
<dbReference type="Proteomes" id="UP000515158">
    <property type="component" value="Unplaced"/>
</dbReference>
<keyword evidence="2 6" id="KW-0732">Signal</keyword>
<dbReference type="PANTHER" id="PTHR43903">
    <property type="entry name" value="NEUROLIGIN"/>
    <property type="match status" value="1"/>
</dbReference>
<dbReference type="InParanoid" id="A0A6P8YPA0"/>
<accession>A0A6P8YPA0</accession>
<dbReference type="OrthoDB" id="3200163at2759"/>
<evidence type="ECO:0000259" key="7">
    <source>
        <dbReference type="Pfam" id="PF00135"/>
    </source>
</evidence>
<evidence type="ECO:0000256" key="4">
    <source>
        <dbReference type="SAM" id="MobiDB-lite"/>
    </source>
</evidence>